<dbReference type="AlphaFoldDB" id="A0A0D0C0P1"/>
<protein>
    <submittedName>
        <fullName evidence="1">Uncharacterized protein</fullName>
    </submittedName>
</protein>
<sequence length="92" mass="10528">IGAFTENLNDLDLLFYAGVPVWYICMADSMPYVRIDSVAPLLREDHSRRFVRPDGFIVDCTNASPPHKIIYDGLPNRPDRYHKMAAFLDSLL</sequence>
<gene>
    <name evidence="1" type="ORF">GYMLUDRAFT_105785</name>
</gene>
<feature type="non-terminal residue" evidence="1">
    <location>
        <position position="92"/>
    </location>
</feature>
<dbReference type="OrthoDB" id="2634326at2759"/>
<dbReference type="Proteomes" id="UP000053593">
    <property type="component" value="Unassembled WGS sequence"/>
</dbReference>
<dbReference type="EMBL" id="KN834870">
    <property type="protein sequence ID" value="KIK51177.1"/>
    <property type="molecule type" value="Genomic_DNA"/>
</dbReference>
<evidence type="ECO:0000313" key="1">
    <source>
        <dbReference type="EMBL" id="KIK51177.1"/>
    </source>
</evidence>
<proteinExistence type="predicted"/>
<evidence type="ECO:0000313" key="2">
    <source>
        <dbReference type="Proteomes" id="UP000053593"/>
    </source>
</evidence>
<accession>A0A0D0C0P1</accession>
<keyword evidence="2" id="KW-1185">Reference proteome</keyword>
<organism evidence="1 2">
    <name type="scientific">Collybiopsis luxurians FD-317 M1</name>
    <dbReference type="NCBI Taxonomy" id="944289"/>
    <lineage>
        <taxon>Eukaryota</taxon>
        <taxon>Fungi</taxon>
        <taxon>Dikarya</taxon>
        <taxon>Basidiomycota</taxon>
        <taxon>Agaricomycotina</taxon>
        <taxon>Agaricomycetes</taxon>
        <taxon>Agaricomycetidae</taxon>
        <taxon>Agaricales</taxon>
        <taxon>Marasmiineae</taxon>
        <taxon>Omphalotaceae</taxon>
        <taxon>Collybiopsis</taxon>
        <taxon>Collybiopsis luxurians</taxon>
    </lineage>
</organism>
<reference evidence="1 2" key="1">
    <citation type="submission" date="2014-04" db="EMBL/GenBank/DDBJ databases">
        <title>Evolutionary Origins and Diversification of the Mycorrhizal Mutualists.</title>
        <authorList>
            <consortium name="DOE Joint Genome Institute"/>
            <consortium name="Mycorrhizal Genomics Consortium"/>
            <person name="Kohler A."/>
            <person name="Kuo A."/>
            <person name="Nagy L.G."/>
            <person name="Floudas D."/>
            <person name="Copeland A."/>
            <person name="Barry K.W."/>
            <person name="Cichocki N."/>
            <person name="Veneault-Fourrey C."/>
            <person name="LaButti K."/>
            <person name="Lindquist E.A."/>
            <person name="Lipzen A."/>
            <person name="Lundell T."/>
            <person name="Morin E."/>
            <person name="Murat C."/>
            <person name="Riley R."/>
            <person name="Ohm R."/>
            <person name="Sun H."/>
            <person name="Tunlid A."/>
            <person name="Henrissat B."/>
            <person name="Grigoriev I.V."/>
            <person name="Hibbett D.S."/>
            <person name="Martin F."/>
        </authorList>
    </citation>
    <scope>NUCLEOTIDE SEQUENCE [LARGE SCALE GENOMIC DNA]</scope>
    <source>
        <strain evidence="1 2">FD-317 M1</strain>
    </source>
</reference>
<name>A0A0D0C0P1_9AGAR</name>
<feature type="non-terminal residue" evidence="1">
    <location>
        <position position="1"/>
    </location>
</feature>
<dbReference type="HOGENOM" id="CLU_150168_0_0_1"/>